<protein>
    <submittedName>
        <fullName evidence="4">Arabinose 5-phosphate isomerase</fullName>
    </submittedName>
</protein>
<dbReference type="GO" id="GO:1901135">
    <property type="term" value="P:carbohydrate derivative metabolic process"/>
    <property type="evidence" value="ECO:0007669"/>
    <property type="project" value="InterPro"/>
</dbReference>
<dbReference type="GO" id="GO:0016853">
    <property type="term" value="F:isomerase activity"/>
    <property type="evidence" value="ECO:0007669"/>
    <property type="project" value="UniProtKB-KW"/>
</dbReference>
<gene>
    <name evidence="4" type="ORF">F3Y22_tig00110339pilonHSYRG00137</name>
</gene>
<name>A0A6A3AUX9_HIBSY</name>
<feature type="domain" description="SIS" evidence="3">
    <location>
        <begin position="1"/>
        <end position="128"/>
    </location>
</feature>
<dbReference type="SUPFAM" id="SSF53697">
    <property type="entry name" value="SIS domain"/>
    <property type="match status" value="1"/>
</dbReference>
<keyword evidence="4" id="KW-0413">Isomerase</keyword>
<dbReference type="Gene3D" id="3.40.50.10490">
    <property type="entry name" value="Glucose-6-phosphate isomerase like protein, domain 1"/>
    <property type="match status" value="1"/>
</dbReference>
<dbReference type="AlphaFoldDB" id="A0A6A3AUX9"/>
<proteinExistence type="predicted"/>
<reference evidence="4" key="1">
    <citation type="submission" date="2019-09" db="EMBL/GenBank/DDBJ databases">
        <title>Draft genome information of white flower Hibiscus syriacus.</title>
        <authorList>
            <person name="Kim Y.-M."/>
        </authorList>
    </citation>
    <scope>NUCLEOTIDE SEQUENCE [LARGE SCALE GENOMIC DNA]</scope>
    <source>
        <strain evidence="4">YM2019G1</strain>
    </source>
</reference>
<evidence type="ECO:0000313" key="4">
    <source>
        <dbReference type="EMBL" id="KAE8708471.1"/>
    </source>
</evidence>
<evidence type="ECO:0000259" key="3">
    <source>
        <dbReference type="PROSITE" id="PS51464"/>
    </source>
</evidence>
<dbReference type="Gene3D" id="3.10.580.10">
    <property type="entry name" value="CBS-domain"/>
    <property type="match status" value="1"/>
</dbReference>
<dbReference type="GO" id="GO:0097367">
    <property type="term" value="F:carbohydrate derivative binding"/>
    <property type="evidence" value="ECO:0007669"/>
    <property type="project" value="InterPro"/>
</dbReference>
<evidence type="ECO:0000256" key="1">
    <source>
        <dbReference type="PROSITE-ProRule" id="PRU00703"/>
    </source>
</evidence>
<comment type="caution">
    <text evidence="4">The sequence shown here is derived from an EMBL/GenBank/DDBJ whole genome shotgun (WGS) entry which is preliminary data.</text>
</comment>
<sequence length="179" mass="19762">MLVSLGIRSSFLSPIDALHGDIDAFSFDYILALFSKSSSTEELLHLVPCARAKWGYLISVTSVSKSLSNACDMNVHLPLERELCPFDLAPVASTAIQMVKDVMKKQHELPICKEGDLIIKQLGELSSKGCRCLLVIDDEYHLLGTFTDGDLQRTLDASGETIFQLTVSEICNRNREPSV</sequence>
<dbReference type="InterPro" id="IPR046342">
    <property type="entry name" value="CBS_dom_sf"/>
</dbReference>
<dbReference type="InterPro" id="IPR046348">
    <property type="entry name" value="SIS_dom_sf"/>
</dbReference>
<dbReference type="PROSITE" id="PS51464">
    <property type="entry name" value="SIS"/>
    <property type="match status" value="1"/>
</dbReference>
<dbReference type="PANTHER" id="PTHR47476">
    <property type="match status" value="1"/>
</dbReference>
<dbReference type="InterPro" id="IPR000644">
    <property type="entry name" value="CBS_dom"/>
</dbReference>
<organism evidence="4 5">
    <name type="scientific">Hibiscus syriacus</name>
    <name type="common">Rose of Sharon</name>
    <dbReference type="NCBI Taxonomy" id="106335"/>
    <lineage>
        <taxon>Eukaryota</taxon>
        <taxon>Viridiplantae</taxon>
        <taxon>Streptophyta</taxon>
        <taxon>Embryophyta</taxon>
        <taxon>Tracheophyta</taxon>
        <taxon>Spermatophyta</taxon>
        <taxon>Magnoliopsida</taxon>
        <taxon>eudicotyledons</taxon>
        <taxon>Gunneridae</taxon>
        <taxon>Pentapetalae</taxon>
        <taxon>rosids</taxon>
        <taxon>malvids</taxon>
        <taxon>Malvales</taxon>
        <taxon>Malvaceae</taxon>
        <taxon>Malvoideae</taxon>
        <taxon>Hibiscus</taxon>
    </lineage>
</organism>
<dbReference type="PANTHER" id="PTHR47476:SF2">
    <property type="entry name" value="ARABINOSE 5-PHOSPHATE ISOMERASE-RELATED"/>
    <property type="match status" value="1"/>
</dbReference>
<dbReference type="Proteomes" id="UP000436088">
    <property type="component" value="Unassembled WGS sequence"/>
</dbReference>
<keyword evidence="5" id="KW-1185">Reference proteome</keyword>
<dbReference type="EMBL" id="VEPZ02000941">
    <property type="protein sequence ID" value="KAE8708471.1"/>
    <property type="molecule type" value="Genomic_DNA"/>
</dbReference>
<accession>A0A6A3AUX9</accession>
<dbReference type="PROSITE" id="PS51371">
    <property type="entry name" value="CBS"/>
    <property type="match status" value="1"/>
</dbReference>
<feature type="domain" description="CBS" evidence="2">
    <location>
        <begin position="103"/>
        <end position="162"/>
    </location>
</feature>
<keyword evidence="1" id="KW-0129">CBS domain</keyword>
<dbReference type="InterPro" id="IPR001347">
    <property type="entry name" value="SIS_dom"/>
</dbReference>
<evidence type="ECO:0000259" key="2">
    <source>
        <dbReference type="PROSITE" id="PS51371"/>
    </source>
</evidence>
<evidence type="ECO:0000313" key="5">
    <source>
        <dbReference type="Proteomes" id="UP000436088"/>
    </source>
</evidence>